<feature type="transmembrane region" description="Helical" evidence="1">
    <location>
        <begin position="121"/>
        <end position="142"/>
    </location>
</feature>
<keyword evidence="1" id="KW-0472">Membrane</keyword>
<feature type="transmembrane region" description="Helical" evidence="1">
    <location>
        <begin position="83"/>
        <end position="101"/>
    </location>
</feature>
<comment type="caution">
    <text evidence="2">The sequence shown here is derived from an EMBL/GenBank/DDBJ whole genome shotgun (WGS) entry which is preliminary data.</text>
</comment>
<accession>A0A2W2F2D7</accession>
<evidence type="ECO:0000313" key="2">
    <source>
        <dbReference type="EMBL" id="PZG23479.1"/>
    </source>
</evidence>
<evidence type="ECO:0000256" key="1">
    <source>
        <dbReference type="SAM" id="Phobius"/>
    </source>
</evidence>
<dbReference type="EMBL" id="POUD01000002">
    <property type="protein sequence ID" value="PZG23479.1"/>
    <property type="molecule type" value="Genomic_DNA"/>
</dbReference>
<name>A0A2W2F2D7_9ACTN</name>
<sequence length="152" mass="16587">MNRRAGRWRRAYGAGPWHLLLLAACFALAAYAATRVVAAGIWTGFLVWFVGAVIVHDLVLFPLYSTADIAARAVSGRSPAINHLRVPAGLSGLLLLVWFPLVLRASERNYKGAVGLSTAPYLARWLAITVALFAGSGLLYALRRRGKRTSRR</sequence>
<organism evidence="2 3">
    <name type="scientific">Nonomuraea aridisoli</name>
    <dbReference type="NCBI Taxonomy" id="2070368"/>
    <lineage>
        <taxon>Bacteria</taxon>
        <taxon>Bacillati</taxon>
        <taxon>Actinomycetota</taxon>
        <taxon>Actinomycetes</taxon>
        <taxon>Streptosporangiales</taxon>
        <taxon>Streptosporangiaceae</taxon>
        <taxon>Nonomuraea</taxon>
    </lineage>
</organism>
<gene>
    <name evidence="2" type="ORF">C1J01_00715</name>
</gene>
<reference evidence="2 3" key="1">
    <citation type="submission" date="2018-01" db="EMBL/GenBank/DDBJ databases">
        <title>Draft genome sequence of Nonomuraea sp. KC333.</title>
        <authorList>
            <person name="Sahin N."/>
            <person name="Saygin H."/>
            <person name="Ay H."/>
        </authorList>
    </citation>
    <scope>NUCLEOTIDE SEQUENCE [LARGE SCALE GENOMIC DNA]</scope>
    <source>
        <strain evidence="2 3">KC333</strain>
    </source>
</reference>
<dbReference type="PROSITE" id="PS51257">
    <property type="entry name" value="PROKAR_LIPOPROTEIN"/>
    <property type="match status" value="1"/>
</dbReference>
<keyword evidence="3" id="KW-1185">Reference proteome</keyword>
<dbReference type="AlphaFoldDB" id="A0A2W2F2D7"/>
<dbReference type="OrthoDB" id="4464568at2"/>
<protein>
    <recommendedName>
        <fullName evidence="4">Lipoprotein</fullName>
    </recommendedName>
</protein>
<dbReference type="Proteomes" id="UP000249304">
    <property type="component" value="Unassembled WGS sequence"/>
</dbReference>
<dbReference type="RefSeq" id="WP_111175089.1">
    <property type="nucleotide sequence ID" value="NZ_POUD01000002.1"/>
</dbReference>
<keyword evidence="1" id="KW-1133">Transmembrane helix</keyword>
<feature type="transmembrane region" description="Helical" evidence="1">
    <location>
        <begin position="48"/>
        <end position="71"/>
    </location>
</feature>
<keyword evidence="1" id="KW-0812">Transmembrane</keyword>
<evidence type="ECO:0000313" key="3">
    <source>
        <dbReference type="Proteomes" id="UP000249304"/>
    </source>
</evidence>
<proteinExistence type="predicted"/>
<evidence type="ECO:0008006" key="4">
    <source>
        <dbReference type="Google" id="ProtNLM"/>
    </source>
</evidence>